<dbReference type="InterPro" id="IPR050330">
    <property type="entry name" value="Bact_OuterMem_StrucFunc"/>
</dbReference>
<evidence type="ECO:0000256" key="1">
    <source>
        <dbReference type="ARBA" id="ARBA00004442"/>
    </source>
</evidence>
<gene>
    <name evidence="6" type="ORF">E3A20_00220</name>
</gene>
<comment type="subcellular location">
    <subcellularLocation>
        <location evidence="1">Cell outer membrane</location>
    </subcellularLocation>
</comment>
<name>A0A5C6MCT2_9PLAN</name>
<keyword evidence="3" id="KW-0998">Cell outer membrane</keyword>
<feature type="domain" description="OmpA-like" evidence="5">
    <location>
        <begin position="314"/>
        <end position="433"/>
    </location>
</feature>
<reference evidence="6 7" key="2">
    <citation type="submission" date="2019-08" db="EMBL/GenBank/DDBJ databases">
        <authorList>
            <person name="Henke P."/>
        </authorList>
    </citation>
    <scope>NUCLEOTIDE SEQUENCE [LARGE SCALE GENOMIC DNA]</scope>
    <source>
        <strain evidence="6">Phe10_nw2017</strain>
    </source>
</reference>
<evidence type="ECO:0000313" key="7">
    <source>
        <dbReference type="Proteomes" id="UP000321083"/>
    </source>
</evidence>
<dbReference type="Gene3D" id="3.30.1330.60">
    <property type="entry name" value="OmpA-like domain"/>
    <property type="match status" value="1"/>
</dbReference>
<organism evidence="6 7">
    <name type="scientific">Planctomyces bekefii</name>
    <dbReference type="NCBI Taxonomy" id="1653850"/>
    <lineage>
        <taxon>Bacteria</taxon>
        <taxon>Pseudomonadati</taxon>
        <taxon>Planctomycetota</taxon>
        <taxon>Planctomycetia</taxon>
        <taxon>Planctomycetales</taxon>
        <taxon>Planctomycetaceae</taxon>
        <taxon>Planctomyces</taxon>
    </lineage>
</organism>
<reference evidence="6 7" key="1">
    <citation type="submission" date="2019-08" db="EMBL/GenBank/DDBJ databases">
        <title>100 year-old enigma solved: identification of Planctomyces bekefii, the type genus and species of the phylum Planctomycetes.</title>
        <authorList>
            <person name="Svetlana D.N."/>
            <person name="Overmann J."/>
        </authorList>
    </citation>
    <scope>NUCLEOTIDE SEQUENCE [LARGE SCALE GENOMIC DNA]</scope>
    <source>
        <strain evidence="6">Phe10_nw2017</strain>
    </source>
</reference>
<protein>
    <recommendedName>
        <fullName evidence="5">OmpA-like domain-containing protein</fullName>
    </recommendedName>
</protein>
<accession>A0A5C6MCT2</accession>
<dbReference type="InterPro" id="IPR006664">
    <property type="entry name" value="OMP_bac"/>
</dbReference>
<dbReference type="InterPro" id="IPR036737">
    <property type="entry name" value="OmpA-like_sf"/>
</dbReference>
<keyword evidence="2 4" id="KW-0472">Membrane</keyword>
<dbReference type="Proteomes" id="UP000321083">
    <property type="component" value="Unassembled WGS sequence"/>
</dbReference>
<evidence type="ECO:0000259" key="5">
    <source>
        <dbReference type="PROSITE" id="PS51123"/>
    </source>
</evidence>
<proteinExistence type="predicted"/>
<dbReference type="PANTHER" id="PTHR30329:SF21">
    <property type="entry name" value="LIPOPROTEIN YIAD-RELATED"/>
    <property type="match status" value="1"/>
</dbReference>
<dbReference type="CDD" id="cd07185">
    <property type="entry name" value="OmpA_C-like"/>
    <property type="match status" value="1"/>
</dbReference>
<evidence type="ECO:0000256" key="3">
    <source>
        <dbReference type="ARBA" id="ARBA00023237"/>
    </source>
</evidence>
<evidence type="ECO:0000256" key="2">
    <source>
        <dbReference type="ARBA" id="ARBA00023136"/>
    </source>
</evidence>
<evidence type="ECO:0000256" key="4">
    <source>
        <dbReference type="PROSITE-ProRule" id="PRU00473"/>
    </source>
</evidence>
<dbReference type="PRINTS" id="PR01021">
    <property type="entry name" value="OMPADOMAIN"/>
</dbReference>
<dbReference type="AlphaFoldDB" id="A0A5C6MCT2"/>
<dbReference type="Pfam" id="PF00691">
    <property type="entry name" value="OmpA"/>
    <property type="match status" value="1"/>
</dbReference>
<dbReference type="PANTHER" id="PTHR30329">
    <property type="entry name" value="STATOR ELEMENT OF FLAGELLAR MOTOR COMPLEX"/>
    <property type="match status" value="1"/>
</dbReference>
<dbReference type="GO" id="GO:0009279">
    <property type="term" value="C:cell outer membrane"/>
    <property type="evidence" value="ECO:0007669"/>
    <property type="project" value="UniProtKB-SubCell"/>
</dbReference>
<keyword evidence="7" id="KW-1185">Reference proteome</keyword>
<sequence>MLTPALKANVVGSDTQNFNPITSGLDFVTVQSSETLEPGYVNFGIFVNQAINSLPHYEAGSNSEAKFSDSVLGADLNVGIGLLPNFDFGISAPQILKQDVNSDGYRGQFESTGNTELRLNAKFRLLGDREGGVALVGSVNMNRIKNNPFVGQDAGPTKNLELVADTTISKLALGLNLGQRWREPGKKTDPTSPVEPLGHQLIASGAMSYRINSVNTKLILEIFGSRPANSENENSDRLASTAEALLGVKHDFNTHLSGHLGGGTELIHGRGSPDWRAYAGLNWATGPAFSRASKAIRVEPVAANPENPFQGPPKAKEKIVIHDILFEFDSDSLIVGGPDETLLKLVDYLNEKPAFVRLIIDGHTDSIGTDEYNMQLSLRRAQTIRKWLVERFKLDAKKIEAQGKGERFPIADNGNYQGRQLNRRVEFTIFRDSKDIK</sequence>
<dbReference type="PRINTS" id="PR01023">
    <property type="entry name" value="NAFLGMOTY"/>
</dbReference>
<dbReference type="PROSITE" id="PS51123">
    <property type="entry name" value="OMPA_2"/>
    <property type="match status" value="1"/>
</dbReference>
<dbReference type="SUPFAM" id="SSF103088">
    <property type="entry name" value="OmpA-like"/>
    <property type="match status" value="1"/>
</dbReference>
<comment type="caution">
    <text evidence="6">The sequence shown here is derived from an EMBL/GenBank/DDBJ whole genome shotgun (WGS) entry which is preliminary data.</text>
</comment>
<evidence type="ECO:0000313" key="6">
    <source>
        <dbReference type="EMBL" id="TWW12787.1"/>
    </source>
</evidence>
<dbReference type="InterPro" id="IPR006665">
    <property type="entry name" value="OmpA-like"/>
</dbReference>
<dbReference type="EMBL" id="SRHE01000002">
    <property type="protein sequence ID" value="TWW12787.1"/>
    <property type="molecule type" value="Genomic_DNA"/>
</dbReference>